<comment type="catalytic activity">
    <reaction evidence="8">
        <text>2-formamido-N(1)-(5-O-phospho-beta-D-ribosyl)acetamidine + ATP = 5-amino-1-(5-phospho-beta-D-ribosyl)imidazole + ADP + phosphate + H(+)</text>
        <dbReference type="Rhea" id="RHEA:23032"/>
        <dbReference type="ChEBI" id="CHEBI:15378"/>
        <dbReference type="ChEBI" id="CHEBI:30616"/>
        <dbReference type="ChEBI" id="CHEBI:43474"/>
        <dbReference type="ChEBI" id="CHEBI:137981"/>
        <dbReference type="ChEBI" id="CHEBI:147287"/>
        <dbReference type="ChEBI" id="CHEBI:456216"/>
        <dbReference type="EC" id="6.3.3.1"/>
    </reaction>
</comment>
<dbReference type="InterPro" id="IPR020560">
    <property type="entry name" value="PRibGlycinamide_synth_C-dom"/>
</dbReference>
<keyword evidence="4" id="KW-0067">ATP-binding</keyword>
<dbReference type="InterPro" id="IPR020559">
    <property type="entry name" value="PRibGlycinamide_synth_CS"/>
</dbReference>
<reference evidence="10 11" key="1">
    <citation type="submission" date="2018-01" db="EMBL/GenBank/DDBJ databases">
        <title>Harnessing the power of phylogenomics to disentangle the directionality and signatures of interkingdom host jumping in the parasitic fungal genus Tolypocladium.</title>
        <authorList>
            <person name="Quandt C.A."/>
            <person name="Patterson W."/>
            <person name="Spatafora J.W."/>
        </authorList>
    </citation>
    <scope>NUCLEOTIDE SEQUENCE [LARGE SCALE GENOMIC DNA]</scope>
    <source>
        <strain evidence="10 11">NRBC 100945</strain>
    </source>
</reference>
<dbReference type="STRING" id="94208.A0A2S4L424"/>
<dbReference type="FunFam" id="3.90.600.10:FF:000001">
    <property type="entry name" value="Trifunctional purine biosynthetic protein adenosine-3"/>
    <property type="match status" value="1"/>
</dbReference>
<evidence type="ECO:0000313" key="11">
    <source>
        <dbReference type="Proteomes" id="UP000237481"/>
    </source>
</evidence>
<dbReference type="AlphaFoldDB" id="A0A2S4L424"/>
<evidence type="ECO:0000256" key="3">
    <source>
        <dbReference type="ARBA" id="ARBA00022755"/>
    </source>
</evidence>
<dbReference type="InterPro" id="IPR011054">
    <property type="entry name" value="Rudment_hybrid_motif"/>
</dbReference>
<evidence type="ECO:0000256" key="2">
    <source>
        <dbReference type="ARBA" id="ARBA00022741"/>
    </source>
</evidence>
<comment type="similarity">
    <text evidence="5">Belongs to the GARS family.</text>
</comment>
<evidence type="ECO:0000259" key="9">
    <source>
        <dbReference type="SMART" id="SM01210"/>
    </source>
</evidence>
<dbReference type="OrthoDB" id="2018833at2759"/>
<accession>A0A2S4L424</accession>
<dbReference type="SMART" id="SM01210">
    <property type="entry name" value="GARS_C"/>
    <property type="match status" value="1"/>
</dbReference>
<dbReference type="GO" id="GO:0004637">
    <property type="term" value="F:phosphoribosylamine-glycine ligase activity"/>
    <property type="evidence" value="ECO:0007669"/>
    <property type="project" value="InterPro"/>
</dbReference>
<evidence type="ECO:0000256" key="4">
    <source>
        <dbReference type="ARBA" id="ARBA00022840"/>
    </source>
</evidence>
<name>A0A2S4L424_9HYPO</name>
<dbReference type="GO" id="GO:0009113">
    <property type="term" value="P:purine nucleobase biosynthetic process"/>
    <property type="evidence" value="ECO:0007669"/>
    <property type="project" value="InterPro"/>
</dbReference>
<gene>
    <name evidence="10" type="ORF">TPAR_02601</name>
</gene>
<organism evidence="10 11">
    <name type="scientific">Tolypocladium paradoxum</name>
    <dbReference type="NCBI Taxonomy" id="94208"/>
    <lineage>
        <taxon>Eukaryota</taxon>
        <taxon>Fungi</taxon>
        <taxon>Dikarya</taxon>
        <taxon>Ascomycota</taxon>
        <taxon>Pezizomycotina</taxon>
        <taxon>Sordariomycetes</taxon>
        <taxon>Hypocreomycetidae</taxon>
        <taxon>Hypocreales</taxon>
        <taxon>Ophiocordycipitaceae</taxon>
        <taxon>Tolypocladium</taxon>
    </lineage>
</organism>
<dbReference type="Gene3D" id="3.90.600.10">
    <property type="entry name" value="Phosphoribosylglycinamide synthetase, C-terminal domain"/>
    <property type="match status" value="1"/>
</dbReference>
<proteinExistence type="inferred from homology"/>
<dbReference type="PANTHER" id="PTHR43472:SF1">
    <property type="entry name" value="PHOSPHORIBOSYLAMINE--GLYCINE LIGASE, CHLOROPLASTIC"/>
    <property type="match status" value="1"/>
</dbReference>
<protein>
    <recommendedName>
        <fullName evidence="6">Glycinamide ribonucleotide synthetase</fullName>
    </recommendedName>
    <alternativeName>
        <fullName evidence="7">Phosphoribosylglycinamide synthetase</fullName>
    </alternativeName>
</protein>
<dbReference type="GO" id="GO:0006164">
    <property type="term" value="P:purine nucleotide biosynthetic process"/>
    <property type="evidence" value="ECO:0007669"/>
    <property type="project" value="UniProtKB-KW"/>
</dbReference>
<dbReference type="Proteomes" id="UP000237481">
    <property type="component" value="Unassembled WGS sequence"/>
</dbReference>
<comment type="caution">
    <text evidence="10">The sequence shown here is derived from an EMBL/GenBank/DDBJ whole genome shotgun (WGS) entry which is preliminary data.</text>
</comment>
<keyword evidence="3" id="KW-0658">Purine biosynthesis</keyword>
<dbReference type="GO" id="GO:0004641">
    <property type="term" value="F:phosphoribosylformylglycinamidine cyclo-ligase activity"/>
    <property type="evidence" value="ECO:0007669"/>
    <property type="project" value="UniProtKB-EC"/>
</dbReference>
<dbReference type="Gene3D" id="3.30.470.20">
    <property type="entry name" value="ATP-grasp fold, B domain"/>
    <property type="match status" value="1"/>
</dbReference>
<dbReference type="InterPro" id="IPR037123">
    <property type="entry name" value="PRibGlycinamide_synth_C_sf"/>
</dbReference>
<feature type="domain" description="Phosphoribosylglycinamide synthetase C-domain" evidence="9">
    <location>
        <begin position="56"/>
        <end position="145"/>
    </location>
</feature>
<evidence type="ECO:0000256" key="6">
    <source>
        <dbReference type="ARBA" id="ARBA00042242"/>
    </source>
</evidence>
<dbReference type="PANTHER" id="PTHR43472">
    <property type="entry name" value="PHOSPHORIBOSYLAMINE--GLYCINE LIGASE"/>
    <property type="match status" value="1"/>
</dbReference>
<dbReference type="Pfam" id="PF02843">
    <property type="entry name" value="GARS_C"/>
    <property type="match status" value="1"/>
</dbReference>
<evidence type="ECO:0000256" key="5">
    <source>
        <dbReference type="ARBA" id="ARBA00038345"/>
    </source>
</evidence>
<keyword evidence="1" id="KW-0436">Ligase</keyword>
<dbReference type="SUPFAM" id="SSF51246">
    <property type="entry name" value="Rudiment single hybrid motif"/>
    <property type="match status" value="1"/>
</dbReference>
<keyword evidence="2" id="KW-0547">Nucleotide-binding</keyword>
<evidence type="ECO:0000256" key="1">
    <source>
        <dbReference type="ARBA" id="ARBA00022598"/>
    </source>
</evidence>
<sequence length="145" mass="15502">MTPAGPKVLEYNVRFGDPETQRMMLLLAEETDLAAVLLACTDGKLDSVTLAVRPGYACNVIIAAGGYPGAYESGDTITIGELPRDVHVFHAGTKLVDGDLKTAGGRVVSVAALGDSLEQAVEAAYRGVDAVSFKHMYYRRDIARR</sequence>
<evidence type="ECO:0000256" key="8">
    <source>
        <dbReference type="ARBA" id="ARBA00049057"/>
    </source>
</evidence>
<dbReference type="PROSITE" id="PS00184">
    <property type="entry name" value="GARS"/>
    <property type="match status" value="1"/>
</dbReference>
<dbReference type="GO" id="GO:0005524">
    <property type="term" value="F:ATP binding"/>
    <property type="evidence" value="ECO:0007669"/>
    <property type="project" value="UniProtKB-KW"/>
</dbReference>
<dbReference type="InterPro" id="IPR000115">
    <property type="entry name" value="PRibGlycinamide_synth"/>
</dbReference>
<evidence type="ECO:0000256" key="7">
    <source>
        <dbReference type="ARBA" id="ARBA00042864"/>
    </source>
</evidence>
<keyword evidence="11" id="KW-1185">Reference proteome</keyword>
<dbReference type="EMBL" id="PKSG01000273">
    <property type="protein sequence ID" value="POR37193.1"/>
    <property type="molecule type" value="Genomic_DNA"/>
</dbReference>
<evidence type="ECO:0000313" key="10">
    <source>
        <dbReference type="EMBL" id="POR37193.1"/>
    </source>
</evidence>